<dbReference type="AlphaFoldDB" id="A0A1G2C2Q8"/>
<reference evidence="1 2" key="1">
    <citation type="journal article" date="2016" name="Nat. Commun.">
        <title>Thousands of microbial genomes shed light on interconnected biogeochemical processes in an aquifer system.</title>
        <authorList>
            <person name="Anantharaman K."/>
            <person name="Brown C.T."/>
            <person name="Hug L.A."/>
            <person name="Sharon I."/>
            <person name="Castelle C.J."/>
            <person name="Probst A.J."/>
            <person name="Thomas B.C."/>
            <person name="Singh A."/>
            <person name="Wilkins M.J."/>
            <person name="Karaoz U."/>
            <person name="Brodie E.L."/>
            <person name="Williams K.H."/>
            <person name="Hubbard S.S."/>
            <person name="Banfield J.F."/>
        </authorList>
    </citation>
    <scope>NUCLEOTIDE SEQUENCE [LARGE SCALE GENOMIC DNA]</scope>
</reference>
<protein>
    <submittedName>
        <fullName evidence="1">Uncharacterized protein</fullName>
    </submittedName>
</protein>
<name>A0A1G2C2Q8_9BACT</name>
<dbReference type="Proteomes" id="UP000177626">
    <property type="component" value="Unassembled WGS sequence"/>
</dbReference>
<evidence type="ECO:0000313" key="1">
    <source>
        <dbReference type="EMBL" id="OGY94850.1"/>
    </source>
</evidence>
<proteinExistence type="predicted"/>
<evidence type="ECO:0000313" key="2">
    <source>
        <dbReference type="Proteomes" id="UP000177626"/>
    </source>
</evidence>
<sequence>MGKDLIRELDNLLGSQLEPVFKRLPDYQPAVLNFLQKNKELFDQKIKQLKNEYGEGDYKLLLDKKLLVIEDKLASYFKGQSIYNLEEQQEILNFIFSRCPKNLKCGYFLKEETARDILTKNRPSTLLDFYKCQTTQELFKKISAIEIITISRYTEFPIWQENYKKILSVLDKNDFEKRAIAYSFLDYHKYKSILRNSNQPDKPWRLSHNKVTGAIICFSINDREEFKTPFLEYLAVFIHYYFETAYAGQYYQAIAYHQANLGQAVLDSFTNHNRKFDFFGPNVYSETVYWQEAINLLNQEFDIPELKFFKDTVYCGAFSGVELISLNLVDKIWDANFSGRPFLYHFQEAAWKEIFQKIVKMSDREFDREIMKNLNMRDLDFTDYVIKKSFNK</sequence>
<gene>
    <name evidence="1" type="ORF">A2406_04575</name>
</gene>
<organism evidence="1 2">
    <name type="scientific">Candidatus Komeilibacteria bacterium RIFOXYC1_FULL_37_11</name>
    <dbReference type="NCBI Taxonomy" id="1798555"/>
    <lineage>
        <taxon>Bacteria</taxon>
        <taxon>Candidatus Komeiliibacteriota</taxon>
    </lineage>
</organism>
<comment type="caution">
    <text evidence="1">The sequence shown here is derived from an EMBL/GenBank/DDBJ whole genome shotgun (WGS) entry which is preliminary data.</text>
</comment>
<dbReference type="EMBL" id="MHKQ01000002">
    <property type="protein sequence ID" value="OGY94850.1"/>
    <property type="molecule type" value="Genomic_DNA"/>
</dbReference>
<accession>A0A1G2C2Q8</accession>